<feature type="transmembrane region" description="Helical" evidence="1">
    <location>
        <begin position="24"/>
        <end position="44"/>
    </location>
</feature>
<sequence length="64" mass="6619">MSVVASAVLAAVRIEEQPLPVSSVVFPLIALGVFALLGLVAWSYRDVANQHKGAAGHGSPQGHK</sequence>
<accession>A0A4R7FMF4</accession>
<name>A0A4R7FMF4_9MICO</name>
<keyword evidence="1" id="KW-1133">Transmembrane helix</keyword>
<dbReference type="RefSeq" id="WP_133766698.1">
    <property type="nucleotide sequence ID" value="NZ_BAAARP010000004.1"/>
</dbReference>
<protein>
    <submittedName>
        <fullName evidence="2">Uncharacterized protein</fullName>
    </submittedName>
</protein>
<keyword evidence="3" id="KW-1185">Reference proteome</keyword>
<proteinExistence type="predicted"/>
<dbReference type="AlphaFoldDB" id="A0A4R7FMF4"/>
<comment type="caution">
    <text evidence="2">The sequence shown here is derived from an EMBL/GenBank/DDBJ whole genome shotgun (WGS) entry which is preliminary data.</text>
</comment>
<keyword evidence="1" id="KW-0812">Transmembrane</keyword>
<reference evidence="2 3" key="1">
    <citation type="submission" date="2019-03" db="EMBL/GenBank/DDBJ databases">
        <title>Genomic Encyclopedia of Archaeal and Bacterial Type Strains, Phase II (KMG-II): from individual species to whole genera.</title>
        <authorList>
            <person name="Goeker M."/>
        </authorList>
    </citation>
    <scope>NUCLEOTIDE SEQUENCE [LARGE SCALE GENOMIC DNA]</scope>
    <source>
        <strain evidence="2 3">DSM 24782</strain>
    </source>
</reference>
<gene>
    <name evidence="2" type="ORF">CLV52_2614</name>
</gene>
<keyword evidence="1" id="KW-0472">Membrane</keyword>
<evidence type="ECO:0000256" key="1">
    <source>
        <dbReference type="SAM" id="Phobius"/>
    </source>
</evidence>
<evidence type="ECO:0000313" key="2">
    <source>
        <dbReference type="EMBL" id="TDS77655.1"/>
    </source>
</evidence>
<organism evidence="2 3">
    <name type="scientific">Amnibacterium kyonggiense</name>
    <dbReference type="NCBI Taxonomy" id="595671"/>
    <lineage>
        <taxon>Bacteria</taxon>
        <taxon>Bacillati</taxon>
        <taxon>Actinomycetota</taxon>
        <taxon>Actinomycetes</taxon>
        <taxon>Micrococcales</taxon>
        <taxon>Microbacteriaceae</taxon>
        <taxon>Amnibacterium</taxon>
    </lineage>
</organism>
<dbReference type="EMBL" id="SOAM01000002">
    <property type="protein sequence ID" value="TDS77655.1"/>
    <property type="molecule type" value="Genomic_DNA"/>
</dbReference>
<dbReference type="Proteomes" id="UP000295344">
    <property type="component" value="Unassembled WGS sequence"/>
</dbReference>
<evidence type="ECO:0000313" key="3">
    <source>
        <dbReference type="Proteomes" id="UP000295344"/>
    </source>
</evidence>